<gene>
    <name evidence="2" type="ORF">PLICRDRAFT_58399</name>
</gene>
<feature type="domain" description="DUF6532" evidence="1">
    <location>
        <begin position="2"/>
        <end position="162"/>
    </location>
</feature>
<evidence type="ECO:0000313" key="3">
    <source>
        <dbReference type="Proteomes" id="UP000053263"/>
    </source>
</evidence>
<dbReference type="OrthoDB" id="3064017at2759"/>
<dbReference type="Proteomes" id="UP000053263">
    <property type="component" value="Unassembled WGS sequence"/>
</dbReference>
<dbReference type="Pfam" id="PF20149">
    <property type="entry name" value="DUF6532"/>
    <property type="match status" value="1"/>
</dbReference>
<dbReference type="HOGENOM" id="CLU_1283737_0_0_1"/>
<reference evidence="2 3" key="1">
    <citation type="submission" date="2014-06" db="EMBL/GenBank/DDBJ databases">
        <title>Evolutionary Origins and Diversification of the Mycorrhizal Mutualists.</title>
        <authorList>
            <consortium name="DOE Joint Genome Institute"/>
            <consortium name="Mycorrhizal Genomics Consortium"/>
            <person name="Kohler A."/>
            <person name="Kuo A."/>
            <person name="Nagy L.G."/>
            <person name="Floudas D."/>
            <person name="Copeland A."/>
            <person name="Barry K.W."/>
            <person name="Cichocki N."/>
            <person name="Veneault-Fourrey C."/>
            <person name="LaButti K."/>
            <person name="Lindquist E.A."/>
            <person name="Lipzen A."/>
            <person name="Lundell T."/>
            <person name="Morin E."/>
            <person name="Murat C."/>
            <person name="Riley R."/>
            <person name="Ohm R."/>
            <person name="Sun H."/>
            <person name="Tunlid A."/>
            <person name="Henrissat B."/>
            <person name="Grigoriev I.V."/>
            <person name="Hibbett D.S."/>
            <person name="Martin F."/>
        </authorList>
    </citation>
    <scope>NUCLEOTIDE SEQUENCE [LARGE SCALE GENOMIC DNA]</scope>
    <source>
        <strain evidence="2 3">FD-325 SS-3</strain>
    </source>
</reference>
<dbReference type="AlphaFoldDB" id="A0A0C9SQ84"/>
<dbReference type="EMBL" id="KN832577">
    <property type="protein sequence ID" value="KII83452.1"/>
    <property type="molecule type" value="Genomic_DNA"/>
</dbReference>
<accession>A0A0C9SQ84</accession>
<name>A0A0C9SQ84_PLICR</name>
<keyword evidence="3" id="KW-1185">Reference proteome</keyword>
<protein>
    <recommendedName>
        <fullName evidence="1">DUF6532 domain-containing protein</fullName>
    </recommendedName>
</protein>
<organism evidence="2 3">
    <name type="scientific">Plicaturopsis crispa FD-325 SS-3</name>
    <dbReference type="NCBI Taxonomy" id="944288"/>
    <lineage>
        <taxon>Eukaryota</taxon>
        <taxon>Fungi</taxon>
        <taxon>Dikarya</taxon>
        <taxon>Basidiomycota</taxon>
        <taxon>Agaricomycotina</taxon>
        <taxon>Agaricomycetes</taxon>
        <taxon>Agaricomycetidae</taxon>
        <taxon>Amylocorticiales</taxon>
        <taxon>Amylocorticiaceae</taxon>
        <taxon>Plicatura</taxon>
        <taxon>Plicaturopsis crispa</taxon>
    </lineage>
</organism>
<dbReference type="InterPro" id="IPR045341">
    <property type="entry name" value="DUF6532"/>
</dbReference>
<evidence type="ECO:0000259" key="1">
    <source>
        <dbReference type="Pfam" id="PF20149"/>
    </source>
</evidence>
<sequence length="215" mass="24011">MRASQVRGTLKALAVNLMEHVYGFTPIGDIDLDSEDTVQQQDAAIAQNRELVGKLKSKSAFSRLDPHDEKLKNSLYRNRIIQKLLNQQWFRNPQADGLRFPEHYSPGGCIPLVTIALIMTAVECAIDGWSTGRCITDKNVGSFDSQKYTPVYNIHIQKLRRWEAFTAGTTDRLTKKCQQDLLRLARKHAGVDSALAQHTVGVDVLTDADFAANEG</sequence>
<proteinExistence type="predicted"/>
<evidence type="ECO:0000313" key="2">
    <source>
        <dbReference type="EMBL" id="KII83452.1"/>
    </source>
</evidence>